<dbReference type="AlphaFoldDB" id="A0A2P5G2B3"/>
<dbReference type="PANTHER" id="PTHR47074:SF79">
    <property type="entry name" value="PUTATIVE-RELATED"/>
    <property type="match status" value="1"/>
</dbReference>
<comment type="caution">
    <text evidence="1">The sequence shown here is derived from an EMBL/GenBank/DDBJ whole genome shotgun (WGS) entry which is preliminary data.</text>
</comment>
<accession>A0A2P5G2B3</accession>
<organism evidence="1 2">
    <name type="scientific">Trema orientale</name>
    <name type="common">Charcoal tree</name>
    <name type="synonym">Celtis orientalis</name>
    <dbReference type="NCBI Taxonomy" id="63057"/>
    <lineage>
        <taxon>Eukaryota</taxon>
        <taxon>Viridiplantae</taxon>
        <taxon>Streptophyta</taxon>
        <taxon>Embryophyta</taxon>
        <taxon>Tracheophyta</taxon>
        <taxon>Spermatophyta</taxon>
        <taxon>Magnoliopsida</taxon>
        <taxon>eudicotyledons</taxon>
        <taxon>Gunneridae</taxon>
        <taxon>Pentapetalae</taxon>
        <taxon>rosids</taxon>
        <taxon>fabids</taxon>
        <taxon>Rosales</taxon>
        <taxon>Cannabaceae</taxon>
        <taxon>Trema</taxon>
    </lineage>
</organism>
<dbReference type="Proteomes" id="UP000237000">
    <property type="component" value="Unassembled WGS sequence"/>
</dbReference>
<dbReference type="EMBL" id="JXTC01000001">
    <property type="protein sequence ID" value="POO04204.1"/>
    <property type="molecule type" value="Genomic_DNA"/>
</dbReference>
<reference evidence="2" key="1">
    <citation type="submission" date="2016-06" db="EMBL/GenBank/DDBJ databases">
        <title>Parallel loss of symbiosis genes in relatives of nitrogen-fixing non-legume Parasponia.</title>
        <authorList>
            <person name="Van Velzen R."/>
            <person name="Holmer R."/>
            <person name="Bu F."/>
            <person name="Rutten L."/>
            <person name="Van Zeijl A."/>
            <person name="Liu W."/>
            <person name="Santuari L."/>
            <person name="Cao Q."/>
            <person name="Sharma T."/>
            <person name="Shen D."/>
            <person name="Roswanjaya Y."/>
            <person name="Wardhani T."/>
            <person name="Kalhor M.S."/>
            <person name="Jansen J."/>
            <person name="Van den Hoogen J."/>
            <person name="Gungor B."/>
            <person name="Hartog M."/>
            <person name="Hontelez J."/>
            <person name="Verver J."/>
            <person name="Yang W.-C."/>
            <person name="Schijlen E."/>
            <person name="Repin R."/>
            <person name="Schilthuizen M."/>
            <person name="Schranz E."/>
            <person name="Heidstra R."/>
            <person name="Miyata K."/>
            <person name="Fedorova E."/>
            <person name="Kohlen W."/>
            <person name="Bisseling T."/>
            <person name="Smit S."/>
            <person name="Geurts R."/>
        </authorList>
    </citation>
    <scope>NUCLEOTIDE SEQUENCE [LARGE SCALE GENOMIC DNA]</scope>
    <source>
        <strain evidence="2">cv. RG33-2</strain>
    </source>
</reference>
<protein>
    <recommendedName>
        <fullName evidence="3">RNase H type-1 domain-containing protein</fullName>
    </recommendedName>
</protein>
<dbReference type="InterPro" id="IPR052929">
    <property type="entry name" value="RNase_H-like_EbsB-rel"/>
</dbReference>
<proteinExistence type="predicted"/>
<gene>
    <name evidence="1" type="ORF">TorRG33x02_005080</name>
</gene>
<name>A0A2P5G2B3_TREOI</name>
<dbReference type="InParanoid" id="A0A2P5G2B3"/>
<keyword evidence="2" id="KW-1185">Reference proteome</keyword>
<dbReference type="OrthoDB" id="10500003at2759"/>
<evidence type="ECO:0000313" key="2">
    <source>
        <dbReference type="Proteomes" id="UP000237000"/>
    </source>
</evidence>
<evidence type="ECO:0008006" key="3">
    <source>
        <dbReference type="Google" id="ProtNLM"/>
    </source>
</evidence>
<dbReference type="PANTHER" id="PTHR47074">
    <property type="entry name" value="BNAC02G40300D PROTEIN"/>
    <property type="match status" value="1"/>
</dbReference>
<sequence>NFHSSTEKALEFASRTFYNFQNYSSSLSSPLPIHSIVDSKWIPPSIGKLKMNSDAGSYAIQMGVLQAELMDIREGLLLASNLVLESIETNFLQAASAINFYLTTGVDGVLVSDIIALLTLIGGASYCHISRDINEAAHSLAKIGLDFSVCVIGDGTLALLIFV</sequence>
<evidence type="ECO:0000313" key="1">
    <source>
        <dbReference type="EMBL" id="POO04204.1"/>
    </source>
</evidence>
<feature type="non-terminal residue" evidence="1">
    <location>
        <position position="1"/>
    </location>
</feature>